<evidence type="ECO:0000313" key="2">
    <source>
        <dbReference type="EMBL" id="AJK68993.1"/>
    </source>
</evidence>
<dbReference type="PANTHER" id="PTHR30290">
    <property type="entry name" value="PERIPLASMIC BINDING COMPONENT OF ABC TRANSPORTER"/>
    <property type="match status" value="1"/>
</dbReference>
<dbReference type="Gene3D" id="3.90.76.10">
    <property type="entry name" value="Dipeptide-binding Protein, Domain 1"/>
    <property type="match status" value="1"/>
</dbReference>
<dbReference type="AlphaFoldDB" id="A0A0B6TM29"/>
<organism evidence="2 3">
    <name type="scientific">Corynebacterium marinum DSM 44953</name>
    <dbReference type="NCBI Taxonomy" id="1224162"/>
    <lineage>
        <taxon>Bacteria</taxon>
        <taxon>Bacillati</taxon>
        <taxon>Actinomycetota</taxon>
        <taxon>Actinomycetes</taxon>
        <taxon>Mycobacteriales</taxon>
        <taxon>Corynebacteriaceae</taxon>
        <taxon>Corynebacterium</taxon>
    </lineage>
</organism>
<proteinExistence type="predicted"/>
<dbReference type="Gene3D" id="3.10.105.10">
    <property type="entry name" value="Dipeptide-binding Protein, Domain 3"/>
    <property type="match status" value="1"/>
</dbReference>
<dbReference type="GO" id="GO:1904680">
    <property type="term" value="F:peptide transmembrane transporter activity"/>
    <property type="evidence" value="ECO:0007669"/>
    <property type="project" value="TreeGrafter"/>
</dbReference>
<dbReference type="Pfam" id="PF00496">
    <property type="entry name" value="SBP_bac_5"/>
    <property type="match status" value="1"/>
</dbReference>
<dbReference type="Gene3D" id="3.40.190.10">
    <property type="entry name" value="Periplasmic binding protein-like II"/>
    <property type="match status" value="1"/>
</dbReference>
<dbReference type="HOGENOM" id="CLU_017028_11_2_11"/>
<dbReference type="STRING" id="1224162.B840_06940"/>
<dbReference type="KEGG" id="cmq:B840_06940"/>
<evidence type="ECO:0000313" key="3">
    <source>
        <dbReference type="Proteomes" id="UP000031928"/>
    </source>
</evidence>
<evidence type="ECO:0000259" key="1">
    <source>
        <dbReference type="Pfam" id="PF00496"/>
    </source>
</evidence>
<dbReference type="InterPro" id="IPR039424">
    <property type="entry name" value="SBP_5"/>
</dbReference>
<accession>A0A0B6TM29</accession>
<dbReference type="Proteomes" id="UP000031928">
    <property type="component" value="Chromosome"/>
</dbReference>
<gene>
    <name evidence="2" type="primary">dciAE</name>
    <name evidence="2" type="ORF">B840_06940</name>
</gene>
<dbReference type="EMBL" id="CP007790">
    <property type="protein sequence ID" value="AJK68993.1"/>
    <property type="molecule type" value="Genomic_DNA"/>
</dbReference>
<dbReference type="InterPro" id="IPR000914">
    <property type="entry name" value="SBP_5_dom"/>
</dbReference>
<keyword evidence="3" id="KW-1185">Reference proteome</keyword>
<protein>
    <submittedName>
        <fullName evidence="2">Dipeptide-binding protein DciAE</fullName>
    </submittedName>
</protein>
<dbReference type="SUPFAM" id="SSF53850">
    <property type="entry name" value="Periplasmic binding protein-like II"/>
    <property type="match status" value="1"/>
</dbReference>
<dbReference type="OrthoDB" id="7888869at2"/>
<reference evidence="2 3" key="1">
    <citation type="submission" date="2014-05" db="EMBL/GenBank/DDBJ databases">
        <title>Complete genome sequence of Corynebacterium marinum DSM 44953.</title>
        <authorList>
            <person name="Schaffert L."/>
            <person name="Albersmeier A."/>
            <person name="Kalinowski J."/>
            <person name="Ruckert C."/>
        </authorList>
    </citation>
    <scope>NUCLEOTIDE SEQUENCE [LARGE SCALE GENOMIC DNA]</scope>
    <source>
        <strain evidence="2 3">DSM 44953</strain>
    </source>
</reference>
<name>A0A0B6TM29_9CORY</name>
<dbReference type="PANTHER" id="PTHR30290:SF65">
    <property type="entry name" value="MONOACYL PHOSPHATIDYLINOSITOL TETRAMANNOSIDE-BINDING PROTEIN LPQW-RELATED"/>
    <property type="match status" value="1"/>
</dbReference>
<feature type="domain" description="Solute-binding protein family 5" evidence="1">
    <location>
        <begin position="120"/>
        <end position="445"/>
    </location>
</feature>
<sequence length="557" mass="58403">MGLPAPESRFDVAQHRFGGRRAATAVVAALTAVTLAACSPGSGGGAGGDGADGAESTDYFGYLVDTALLTTNAGSEVGASSNTEALSGRLYPAVFVPGPSGQMIPNTDLVRTQVLPGANRQVIYTLTEEAQYSDGAPVTCTDFLLSYKAGVHEGIFGSHLPQMDEVLRLDCEPGQKRFTVVFDEDSGGRWRHLFGPGSTLPAHAIAAKAGLSLEELHAALQADDLATLTEVGPIWRDGFNLDSFDPALQVTSGPFVIDRVGPDGEVVLRPNDHYYGDAPNLDTIVVWPRGTDPQGLVEAGALRVADVRSGRPTWVDREDPANTLAVDDEVGDLTETLMLGDAGVFATAEARRAFAGCVDQNAVAAASSRVSGVEVPPVALHTLPHNDPSALQLADVSDREIPVDLGRAQALSGSTVRVGYLGPDERKAAMVAAIAETCSQAGITVVDAAGESAGLADLTKVTTGQWGETVIREGALDAVLMAVDPLAEFGASSPRAIDVNQLREAEEQLWREVPGIPLAAQPRWFVIDRTVGNVVTYTGLAGIGWNMDRWLSEDNGA</sequence>
<dbReference type="GO" id="GO:0015833">
    <property type="term" value="P:peptide transport"/>
    <property type="evidence" value="ECO:0007669"/>
    <property type="project" value="TreeGrafter"/>
</dbReference>